<protein>
    <submittedName>
        <fullName evidence="2">Uncharacterized protein</fullName>
    </submittedName>
</protein>
<keyword evidence="1" id="KW-0472">Membrane</keyword>
<feature type="transmembrane region" description="Helical" evidence="1">
    <location>
        <begin position="27"/>
        <end position="45"/>
    </location>
</feature>
<reference evidence="3" key="1">
    <citation type="journal article" date="2019" name="Int. J. Syst. Evol. Microbiol.">
        <title>The Global Catalogue of Microorganisms (GCM) 10K type strain sequencing project: providing services to taxonomists for standard genome sequencing and annotation.</title>
        <authorList>
            <consortium name="The Broad Institute Genomics Platform"/>
            <consortium name="The Broad Institute Genome Sequencing Center for Infectious Disease"/>
            <person name="Wu L."/>
            <person name="Ma J."/>
        </authorList>
    </citation>
    <scope>NUCLEOTIDE SEQUENCE [LARGE SCALE GENOMIC DNA]</scope>
    <source>
        <strain evidence="3">JCM 31696</strain>
    </source>
</reference>
<name>A0ABW3CHC6_9ACTN</name>
<dbReference type="Proteomes" id="UP001597083">
    <property type="component" value="Unassembled WGS sequence"/>
</dbReference>
<accession>A0ABW3CHC6</accession>
<keyword evidence="1" id="KW-1133">Transmembrane helix</keyword>
<feature type="non-terminal residue" evidence="2">
    <location>
        <position position="154"/>
    </location>
</feature>
<gene>
    <name evidence="2" type="ORF">ACFQ07_12885</name>
</gene>
<proteinExistence type="predicted"/>
<keyword evidence="3" id="KW-1185">Reference proteome</keyword>
<evidence type="ECO:0000313" key="2">
    <source>
        <dbReference type="EMBL" id="MFD0853128.1"/>
    </source>
</evidence>
<comment type="caution">
    <text evidence="2">The sequence shown here is derived from an EMBL/GenBank/DDBJ whole genome shotgun (WGS) entry which is preliminary data.</text>
</comment>
<evidence type="ECO:0000313" key="3">
    <source>
        <dbReference type="Proteomes" id="UP001597083"/>
    </source>
</evidence>
<sequence length="154" mass="15980">MYGKREVDRAAERYTLQGLPGLATGRLLMGALLLMLWTLVCGAMVEEFEATRRAAEGQGVPGTFTARSESCSRSGCSWYGTFTARDDRQSVLDGVLLRGEDGRSVSAGDTIPALDVGSSNFVHMAGGSADWGEPFAAGFVGALAGGGGVVLIVG</sequence>
<organism evidence="2 3">
    <name type="scientific">Actinomadura adrarensis</name>
    <dbReference type="NCBI Taxonomy" id="1819600"/>
    <lineage>
        <taxon>Bacteria</taxon>
        <taxon>Bacillati</taxon>
        <taxon>Actinomycetota</taxon>
        <taxon>Actinomycetes</taxon>
        <taxon>Streptosporangiales</taxon>
        <taxon>Thermomonosporaceae</taxon>
        <taxon>Actinomadura</taxon>
    </lineage>
</organism>
<keyword evidence="1" id="KW-0812">Transmembrane</keyword>
<evidence type="ECO:0000256" key="1">
    <source>
        <dbReference type="SAM" id="Phobius"/>
    </source>
</evidence>
<dbReference type="EMBL" id="JBHTIR010001907">
    <property type="protein sequence ID" value="MFD0853128.1"/>
    <property type="molecule type" value="Genomic_DNA"/>
</dbReference>